<dbReference type="PANTHER" id="PTHR47572:SF4">
    <property type="entry name" value="LACTONASE DRP35"/>
    <property type="match status" value="1"/>
</dbReference>
<dbReference type="GO" id="GO:0016787">
    <property type="term" value="F:hydrolase activity"/>
    <property type="evidence" value="ECO:0007669"/>
    <property type="project" value="UniProtKB-KW"/>
</dbReference>
<dbReference type="OrthoDB" id="9775406at2"/>
<evidence type="ECO:0000313" key="4">
    <source>
        <dbReference type="Proteomes" id="UP000199441"/>
    </source>
</evidence>
<dbReference type="InterPro" id="IPR011042">
    <property type="entry name" value="6-blade_b-propeller_TolB-like"/>
</dbReference>
<dbReference type="STRING" id="670155.SAMN04488001_3156"/>
<dbReference type="PANTHER" id="PTHR47572">
    <property type="entry name" value="LIPOPROTEIN-RELATED"/>
    <property type="match status" value="1"/>
</dbReference>
<sequence>MQHRFSTAERTLLDSANARVFFDGVFTRPKLNHPEGVAIGPDGRIWAGTDAGDIFRISPDGQDHEVAHQLGGFALGLAFDGSRALFVCDLERACVLRVDLATGTVAQWSHPALRIPNFPVVDRASGQLFVSDSHDPVRAGPGIFAFDLETGDSTLWLDAPLQFANGLAMREDERAVYVAETFARRVSRVAINDDGTAGPPEPFATDLDGLPDGLAFDAVGNLVVGCYEPSRLLRIPAQGGTGEVLIEDATAHVLCHPTNIAFAGDRLFAANLGRWHITAIDMDIGAPALWEFDQ</sequence>
<proteinExistence type="predicted"/>
<protein>
    <submittedName>
        <fullName evidence="3">SMP-30/Gluconolaconase/LRE-like region-containing protein</fullName>
    </submittedName>
</protein>
<accession>A0A1H3BI62</accession>
<dbReference type="RefSeq" id="WP_089947883.1">
    <property type="nucleotide sequence ID" value="NZ_FNOI01000007.1"/>
</dbReference>
<dbReference type="Pfam" id="PF20067">
    <property type="entry name" value="SSL_N"/>
    <property type="match status" value="1"/>
</dbReference>
<dbReference type="AlphaFoldDB" id="A0A1H3BI62"/>
<dbReference type="EMBL" id="FNOI01000007">
    <property type="protein sequence ID" value="SDX41660.1"/>
    <property type="molecule type" value="Genomic_DNA"/>
</dbReference>
<dbReference type="Gene3D" id="2.120.10.30">
    <property type="entry name" value="TolB, C-terminal domain"/>
    <property type="match status" value="1"/>
</dbReference>
<keyword evidence="4" id="KW-1185">Reference proteome</keyword>
<reference evidence="4" key="1">
    <citation type="submission" date="2016-10" db="EMBL/GenBank/DDBJ databases">
        <authorList>
            <person name="Varghese N."/>
            <person name="Submissions S."/>
        </authorList>
    </citation>
    <scope>NUCLEOTIDE SEQUENCE [LARGE SCALE GENOMIC DNA]</scope>
    <source>
        <strain evidence="4">DSM 26922</strain>
    </source>
</reference>
<name>A0A1H3BI62_9RHOB</name>
<evidence type="ECO:0000313" key="3">
    <source>
        <dbReference type="EMBL" id="SDX41660.1"/>
    </source>
</evidence>
<evidence type="ECO:0000259" key="2">
    <source>
        <dbReference type="Pfam" id="PF08450"/>
    </source>
</evidence>
<gene>
    <name evidence="3" type="ORF">SAMN04488001_3156</name>
</gene>
<evidence type="ECO:0000256" key="1">
    <source>
        <dbReference type="ARBA" id="ARBA00022801"/>
    </source>
</evidence>
<organism evidence="3 4">
    <name type="scientific">Litoreibacter albidus</name>
    <dbReference type="NCBI Taxonomy" id="670155"/>
    <lineage>
        <taxon>Bacteria</taxon>
        <taxon>Pseudomonadati</taxon>
        <taxon>Pseudomonadota</taxon>
        <taxon>Alphaproteobacteria</taxon>
        <taxon>Rhodobacterales</taxon>
        <taxon>Roseobacteraceae</taxon>
        <taxon>Litoreibacter</taxon>
    </lineage>
</organism>
<dbReference type="Proteomes" id="UP000199441">
    <property type="component" value="Unassembled WGS sequence"/>
</dbReference>
<dbReference type="Pfam" id="PF08450">
    <property type="entry name" value="SGL"/>
    <property type="match status" value="1"/>
</dbReference>
<feature type="domain" description="SMP-30/Gluconolactonase/LRE-like region" evidence="2">
    <location>
        <begin position="99"/>
        <end position="266"/>
    </location>
</feature>
<keyword evidence="1" id="KW-0378">Hydrolase</keyword>
<dbReference type="SUPFAM" id="SSF63829">
    <property type="entry name" value="Calcium-dependent phosphotriesterase"/>
    <property type="match status" value="1"/>
</dbReference>
<dbReference type="InterPro" id="IPR051262">
    <property type="entry name" value="SMP-30/CGR1_Lactonase"/>
</dbReference>
<dbReference type="InterPro" id="IPR013658">
    <property type="entry name" value="SGL"/>
</dbReference>